<dbReference type="Proteomes" id="UP000809243">
    <property type="component" value="Unassembled WGS sequence"/>
</dbReference>
<reference evidence="2" key="1">
    <citation type="submission" date="2021-01" db="EMBL/GenBank/DDBJ databases">
        <title>Active Sulfur Cycling in an Early Earth Analoge.</title>
        <authorList>
            <person name="Hahn C.R."/>
            <person name="Youssef N.H."/>
            <person name="Elshahed M."/>
        </authorList>
    </citation>
    <scope>NUCLEOTIDE SEQUENCE</scope>
    <source>
        <strain evidence="2">Zod_Metabat.1151</strain>
    </source>
</reference>
<dbReference type="InterPro" id="IPR003607">
    <property type="entry name" value="HD/PDEase_dom"/>
</dbReference>
<dbReference type="SMART" id="SM00471">
    <property type="entry name" value="HDc"/>
    <property type="match status" value="1"/>
</dbReference>
<dbReference type="PROSITE" id="PS51831">
    <property type="entry name" value="HD"/>
    <property type="match status" value="1"/>
</dbReference>
<dbReference type="InterPro" id="IPR006675">
    <property type="entry name" value="HDIG_dom"/>
</dbReference>
<gene>
    <name evidence="2" type="ORF">JW744_00020</name>
</gene>
<protein>
    <submittedName>
        <fullName evidence="2">HD domain-containing protein</fullName>
    </submittedName>
</protein>
<sequence>MEMKQIEERARSYFLKQGHHGFDHTLRVKRMALKIARQENADLEVVEAAALLHDIAREKEDSGKIENHAVEGAEEAGKILGEAGFPKQKIDAVKHCILVHRASRGLKPGSTEAAILQDADRLDVLGATGIARTFNRAGAMKQELYDAEEDTSEKYSGEEEAAINHLIRKCVNFLKPESFNTKTGREIARERHEFLKEFVERFIAEWNGEK</sequence>
<dbReference type="CDD" id="cd00077">
    <property type="entry name" value="HDc"/>
    <property type="match status" value="1"/>
</dbReference>
<dbReference type="InterPro" id="IPR006674">
    <property type="entry name" value="HD_domain"/>
</dbReference>
<dbReference type="Gene3D" id="1.10.3210.50">
    <property type="match status" value="1"/>
</dbReference>
<dbReference type="PANTHER" id="PTHR33594:SF1">
    <property type="entry name" value="HD_PDEASE DOMAIN-CONTAINING PROTEIN"/>
    <property type="match status" value="1"/>
</dbReference>
<dbReference type="SUPFAM" id="SSF109604">
    <property type="entry name" value="HD-domain/PDEase-like"/>
    <property type="match status" value="1"/>
</dbReference>
<dbReference type="PANTHER" id="PTHR33594">
    <property type="entry name" value="SUPERFAMILY HYDROLASE, PUTATIVE (AFU_ORTHOLOGUE AFUA_1G03035)-RELATED"/>
    <property type="match status" value="1"/>
</dbReference>
<accession>A0A938YRQ9</accession>
<dbReference type="NCBIfam" id="TIGR00277">
    <property type="entry name" value="HDIG"/>
    <property type="match status" value="1"/>
</dbReference>
<evidence type="ECO:0000259" key="1">
    <source>
        <dbReference type="PROSITE" id="PS51831"/>
    </source>
</evidence>
<dbReference type="Pfam" id="PF01966">
    <property type="entry name" value="HD"/>
    <property type="match status" value="1"/>
</dbReference>
<evidence type="ECO:0000313" key="3">
    <source>
        <dbReference type="Proteomes" id="UP000809243"/>
    </source>
</evidence>
<dbReference type="EMBL" id="JAFGDB010000001">
    <property type="protein sequence ID" value="MBN2066837.1"/>
    <property type="molecule type" value="Genomic_DNA"/>
</dbReference>
<organism evidence="2 3">
    <name type="scientific">Candidatus Iainarchaeum sp</name>
    <dbReference type="NCBI Taxonomy" id="3101447"/>
    <lineage>
        <taxon>Archaea</taxon>
        <taxon>Candidatus Iainarchaeota</taxon>
        <taxon>Candidatus Iainarchaeia</taxon>
        <taxon>Candidatus Iainarchaeales</taxon>
        <taxon>Candidatus Iainarchaeaceae</taxon>
        <taxon>Candidatus Iainarchaeum</taxon>
    </lineage>
</organism>
<feature type="domain" description="HD" evidence="1">
    <location>
        <begin position="21"/>
        <end position="125"/>
    </location>
</feature>
<evidence type="ECO:0000313" key="2">
    <source>
        <dbReference type="EMBL" id="MBN2066837.1"/>
    </source>
</evidence>
<dbReference type="AlphaFoldDB" id="A0A938YRQ9"/>
<comment type="caution">
    <text evidence="2">The sequence shown here is derived from an EMBL/GenBank/DDBJ whole genome shotgun (WGS) entry which is preliminary data.</text>
</comment>
<name>A0A938YRQ9_9ARCH</name>
<proteinExistence type="predicted"/>